<dbReference type="InterPro" id="IPR029056">
    <property type="entry name" value="Ribokinase-like"/>
</dbReference>
<dbReference type="Pfam" id="PF08543">
    <property type="entry name" value="Phos_pyr_kin"/>
    <property type="match status" value="1"/>
</dbReference>
<comment type="catalytic activity">
    <reaction evidence="13">
        <text>pyridoxal + ATP = pyridoxal 5'-phosphate + ADP + H(+)</text>
        <dbReference type="Rhea" id="RHEA:10224"/>
        <dbReference type="ChEBI" id="CHEBI:15378"/>
        <dbReference type="ChEBI" id="CHEBI:17310"/>
        <dbReference type="ChEBI" id="CHEBI:30616"/>
        <dbReference type="ChEBI" id="CHEBI:456216"/>
        <dbReference type="ChEBI" id="CHEBI:597326"/>
        <dbReference type="EC" id="2.7.1.35"/>
    </reaction>
</comment>
<dbReference type="GO" id="GO:0046872">
    <property type="term" value="F:metal ion binding"/>
    <property type="evidence" value="ECO:0007669"/>
    <property type="project" value="UniProtKB-KW"/>
</dbReference>
<evidence type="ECO:0000313" key="15">
    <source>
        <dbReference type="EMBL" id="GEN34504.1"/>
    </source>
</evidence>
<evidence type="ECO:0000256" key="6">
    <source>
        <dbReference type="ARBA" id="ARBA00022777"/>
    </source>
</evidence>
<dbReference type="GO" id="GO:0009228">
    <property type="term" value="P:thiamine biosynthetic process"/>
    <property type="evidence" value="ECO:0007669"/>
    <property type="project" value="InterPro"/>
</dbReference>
<evidence type="ECO:0000256" key="10">
    <source>
        <dbReference type="ARBA" id="ARBA00042348"/>
    </source>
</evidence>
<dbReference type="InterPro" id="IPR013749">
    <property type="entry name" value="PM/HMP-P_kinase-1"/>
</dbReference>
<keyword evidence="5" id="KW-0547">Nucleotide-binding</keyword>
<keyword evidence="4" id="KW-0479">Metal-binding</keyword>
<evidence type="ECO:0000256" key="13">
    <source>
        <dbReference type="ARBA" id="ARBA00049293"/>
    </source>
</evidence>
<dbReference type="EMBL" id="BJXX01000083">
    <property type="protein sequence ID" value="GEN34504.1"/>
    <property type="molecule type" value="Genomic_DNA"/>
</dbReference>
<feature type="domain" description="Pyridoxamine kinase/Phosphomethylpyrimidine kinase" evidence="14">
    <location>
        <begin position="15"/>
        <end position="263"/>
    </location>
</feature>
<dbReference type="Proteomes" id="UP000321157">
    <property type="component" value="Unassembled WGS sequence"/>
</dbReference>
<dbReference type="SUPFAM" id="SSF53613">
    <property type="entry name" value="Ribokinase-like"/>
    <property type="match status" value="1"/>
</dbReference>
<comment type="similarity">
    <text evidence="1">Belongs to the ThiD family.</text>
</comment>
<dbReference type="CDD" id="cd01169">
    <property type="entry name" value="HMPP_kinase"/>
    <property type="match status" value="1"/>
</dbReference>
<organism evidence="15 16">
    <name type="scientific">Aneurinibacillus danicus</name>
    <dbReference type="NCBI Taxonomy" id="267746"/>
    <lineage>
        <taxon>Bacteria</taxon>
        <taxon>Bacillati</taxon>
        <taxon>Bacillota</taxon>
        <taxon>Bacilli</taxon>
        <taxon>Bacillales</taxon>
        <taxon>Paenibacillaceae</taxon>
        <taxon>Aneurinibacillus group</taxon>
        <taxon>Aneurinibacillus</taxon>
    </lineage>
</organism>
<evidence type="ECO:0000313" key="16">
    <source>
        <dbReference type="Proteomes" id="UP000321157"/>
    </source>
</evidence>
<dbReference type="Gene3D" id="3.40.1190.20">
    <property type="match status" value="1"/>
</dbReference>
<dbReference type="PANTHER" id="PTHR20858:SF19">
    <property type="entry name" value="PYRIDOXINE KINASE"/>
    <property type="match status" value="1"/>
</dbReference>
<dbReference type="NCBIfam" id="NF009259">
    <property type="entry name" value="PRK12616.1"/>
    <property type="match status" value="1"/>
</dbReference>
<evidence type="ECO:0000256" key="11">
    <source>
        <dbReference type="ARBA" id="ARBA00042396"/>
    </source>
</evidence>
<dbReference type="NCBIfam" id="NF009077">
    <property type="entry name" value="PRK12412.1"/>
    <property type="match status" value="1"/>
</dbReference>
<name>A0A511V6D7_9BACL</name>
<accession>A0A511V6D7</accession>
<dbReference type="InterPro" id="IPR004399">
    <property type="entry name" value="HMP/HMP-P_kinase_dom"/>
</dbReference>
<evidence type="ECO:0000256" key="8">
    <source>
        <dbReference type="ARBA" id="ARBA00022842"/>
    </source>
</evidence>
<dbReference type="AlphaFoldDB" id="A0A511V6D7"/>
<evidence type="ECO:0000256" key="2">
    <source>
        <dbReference type="ARBA" id="ARBA00012104"/>
    </source>
</evidence>
<keyword evidence="3" id="KW-0808">Transferase</keyword>
<dbReference type="GO" id="GO:0005524">
    <property type="term" value="F:ATP binding"/>
    <property type="evidence" value="ECO:0007669"/>
    <property type="project" value="UniProtKB-KW"/>
</dbReference>
<proteinExistence type="inferred from homology"/>
<evidence type="ECO:0000256" key="4">
    <source>
        <dbReference type="ARBA" id="ARBA00022723"/>
    </source>
</evidence>
<evidence type="ECO:0000256" key="5">
    <source>
        <dbReference type="ARBA" id="ARBA00022741"/>
    </source>
</evidence>
<gene>
    <name evidence="15" type="primary">thiD</name>
    <name evidence="15" type="ORF">ADA01nite_19640</name>
</gene>
<evidence type="ECO:0000256" key="12">
    <source>
        <dbReference type="ARBA" id="ARBA00042531"/>
    </source>
</evidence>
<keyword evidence="6 15" id="KW-0418">Kinase</keyword>
<evidence type="ECO:0000259" key="14">
    <source>
        <dbReference type="Pfam" id="PF08543"/>
    </source>
</evidence>
<dbReference type="GO" id="GO:0008902">
    <property type="term" value="F:hydroxymethylpyrimidine kinase activity"/>
    <property type="evidence" value="ECO:0007669"/>
    <property type="project" value="TreeGrafter"/>
</dbReference>
<dbReference type="GO" id="GO:0008478">
    <property type="term" value="F:pyridoxal kinase activity"/>
    <property type="evidence" value="ECO:0007669"/>
    <property type="project" value="UniProtKB-EC"/>
</dbReference>
<protein>
    <recommendedName>
        <fullName evidence="2">pyridoxal kinase</fullName>
        <ecNumber evidence="2">2.7.1.35</ecNumber>
    </recommendedName>
    <alternativeName>
        <fullName evidence="10">PN/PL/PM kinase</fullName>
    </alternativeName>
    <alternativeName>
        <fullName evidence="11">Pyridoxal kinase</fullName>
    </alternativeName>
    <alternativeName>
        <fullName evidence="9">Pyridoxamine kinase</fullName>
    </alternativeName>
    <alternativeName>
        <fullName evidence="12">Vitamin B6 kinase</fullName>
    </alternativeName>
</protein>
<keyword evidence="7" id="KW-0067">ATP-binding</keyword>
<evidence type="ECO:0000256" key="3">
    <source>
        <dbReference type="ARBA" id="ARBA00022679"/>
    </source>
</evidence>
<evidence type="ECO:0000256" key="7">
    <source>
        <dbReference type="ARBA" id="ARBA00022840"/>
    </source>
</evidence>
<keyword evidence="16" id="KW-1185">Reference proteome</keyword>
<sequence length="285" mass="30426">MNMTMYKALTIAGSDTSGGAGIQADLKTFQERGVYGMTALTVIVAQDPHNGWFHNVFPIELSTLEAQLETVLAGIGVDALKTGMLGSIDIIELAAGKIEKYGLKNLVVDPVMVCKGADEALHPETNECLRDVLVPKALVVTPNLFEASQLSGMGPIKTVDQMKEAAARIQERGAKYVIVKGGGKLEHEAAVDVLYDGKNFEILESERIGTSYTHGAGCTYSAAITAELAKGKSAREAIDVAKAFITEAIRHSFPLNKYVGPTNHAAYRLYGPGKTENLAAEVSVK</sequence>
<dbReference type="FunFam" id="3.40.1190.20:FF:000003">
    <property type="entry name" value="Phosphomethylpyrimidine kinase ThiD"/>
    <property type="match status" value="1"/>
</dbReference>
<evidence type="ECO:0000256" key="9">
    <source>
        <dbReference type="ARBA" id="ARBA00042307"/>
    </source>
</evidence>
<keyword evidence="8" id="KW-0460">Magnesium</keyword>
<reference evidence="15 16" key="1">
    <citation type="submission" date="2019-07" db="EMBL/GenBank/DDBJ databases">
        <title>Whole genome shotgun sequence of Aneurinibacillus danicus NBRC 102444.</title>
        <authorList>
            <person name="Hosoyama A."/>
            <person name="Uohara A."/>
            <person name="Ohji S."/>
            <person name="Ichikawa N."/>
        </authorList>
    </citation>
    <scope>NUCLEOTIDE SEQUENCE [LARGE SCALE GENOMIC DNA]</scope>
    <source>
        <strain evidence="15 16">NBRC 102444</strain>
    </source>
</reference>
<dbReference type="GO" id="GO:0008972">
    <property type="term" value="F:phosphomethylpyrimidine kinase activity"/>
    <property type="evidence" value="ECO:0007669"/>
    <property type="project" value="InterPro"/>
</dbReference>
<comment type="caution">
    <text evidence="15">The sequence shown here is derived from an EMBL/GenBank/DDBJ whole genome shotgun (WGS) entry which is preliminary data.</text>
</comment>
<evidence type="ECO:0000256" key="1">
    <source>
        <dbReference type="ARBA" id="ARBA00009879"/>
    </source>
</evidence>
<dbReference type="PANTHER" id="PTHR20858">
    <property type="entry name" value="PHOSPHOMETHYLPYRIMIDINE KINASE"/>
    <property type="match status" value="1"/>
</dbReference>
<dbReference type="GO" id="GO:0005829">
    <property type="term" value="C:cytosol"/>
    <property type="evidence" value="ECO:0007669"/>
    <property type="project" value="TreeGrafter"/>
</dbReference>
<dbReference type="NCBIfam" id="TIGR00097">
    <property type="entry name" value="HMP-P_kinase"/>
    <property type="match status" value="1"/>
</dbReference>
<dbReference type="EC" id="2.7.1.35" evidence="2"/>